<evidence type="ECO:0000259" key="1">
    <source>
        <dbReference type="Pfam" id="PF06445"/>
    </source>
</evidence>
<dbReference type="InterPro" id="IPR029442">
    <property type="entry name" value="GyrI-like"/>
</dbReference>
<accession>A0ABQ3UZQ3</accession>
<evidence type="ECO:0000313" key="2">
    <source>
        <dbReference type="EMBL" id="GHO58361.1"/>
    </source>
</evidence>
<dbReference type="Proteomes" id="UP000654345">
    <property type="component" value="Unassembled WGS sequence"/>
</dbReference>
<dbReference type="InterPro" id="IPR011256">
    <property type="entry name" value="Reg_factor_effector_dom_sf"/>
</dbReference>
<proteinExistence type="predicted"/>
<dbReference type="SUPFAM" id="SSF55136">
    <property type="entry name" value="Probable bacterial effector-binding domain"/>
    <property type="match status" value="1"/>
</dbReference>
<protein>
    <recommendedName>
        <fullName evidence="1">GyrI-like small molecule binding domain-containing protein</fullName>
    </recommendedName>
</protein>
<dbReference type="Pfam" id="PF06445">
    <property type="entry name" value="GyrI-like"/>
    <property type="match status" value="1"/>
</dbReference>
<dbReference type="Gene3D" id="3.20.80.10">
    <property type="entry name" value="Regulatory factor, effector binding domain"/>
    <property type="match status" value="1"/>
</dbReference>
<reference evidence="2 3" key="1">
    <citation type="journal article" date="2021" name="Int. J. Syst. Evol. Microbiol.">
        <title>Reticulibacter mediterranei gen. nov., sp. nov., within the new family Reticulibacteraceae fam. nov., and Ktedonospora formicarum gen. nov., sp. nov., Ktedonobacter robiniae sp. nov., Dictyobacter formicarum sp. nov. and Dictyobacter arantiisoli sp. nov., belonging to the class Ktedonobacteria.</title>
        <authorList>
            <person name="Yabe S."/>
            <person name="Zheng Y."/>
            <person name="Wang C.M."/>
            <person name="Sakai Y."/>
            <person name="Abe K."/>
            <person name="Yokota A."/>
            <person name="Donadio S."/>
            <person name="Cavaletti L."/>
            <person name="Monciardini P."/>
        </authorList>
    </citation>
    <scope>NUCLEOTIDE SEQUENCE [LARGE SCALE GENOMIC DNA]</scope>
    <source>
        <strain evidence="2 3">SOSP1-30</strain>
    </source>
</reference>
<feature type="domain" description="GyrI-like small molecule binding" evidence="1">
    <location>
        <begin position="1"/>
        <end position="59"/>
    </location>
</feature>
<sequence length="62" mass="7003">MASVIHHGSFSTLQLAYTILLKWIESNGYTITGPSRELNLVYDPNGDETQYVTEVQFPVTKQ</sequence>
<keyword evidence="3" id="KW-1185">Reference proteome</keyword>
<comment type="caution">
    <text evidence="2">The sequence shown here is derived from an EMBL/GenBank/DDBJ whole genome shotgun (WGS) entry which is preliminary data.</text>
</comment>
<organism evidence="2 3">
    <name type="scientific">Ktedonobacter robiniae</name>
    <dbReference type="NCBI Taxonomy" id="2778365"/>
    <lineage>
        <taxon>Bacteria</taxon>
        <taxon>Bacillati</taxon>
        <taxon>Chloroflexota</taxon>
        <taxon>Ktedonobacteria</taxon>
        <taxon>Ktedonobacterales</taxon>
        <taxon>Ktedonobacteraceae</taxon>
        <taxon>Ktedonobacter</taxon>
    </lineage>
</organism>
<name>A0ABQ3UZQ3_9CHLR</name>
<gene>
    <name evidence="2" type="ORF">KSB_68360</name>
</gene>
<dbReference type="EMBL" id="BNJG01000003">
    <property type="protein sequence ID" value="GHO58361.1"/>
    <property type="molecule type" value="Genomic_DNA"/>
</dbReference>
<evidence type="ECO:0000313" key="3">
    <source>
        <dbReference type="Proteomes" id="UP000654345"/>
    </source>
</evidence>